<evidence type="ECO:0000256" key="1">
    <source>
        <dbReference type="ARBA" id="ARBA00001968"/>
    </source>
</evidence>
<keyword evidence="2" id="KW-0479">Metal-binding</keyword>
<dbReference type="EMBL" id="SNRY01002755">
    <property type="protein sequence ID" value="KAA6323654.1"/>
    <property type="molecule type" value="Genomic_DNA"/>
</dbReference>
<gene>
    <name evidence="4" type="ORF">EZS27_026931</name>
</gene>
<protein>
    <recommendedName>
        <fullName evidence="3">DDE Tnp4 domain-containing protein</fullName>
    </recommendedName>
</protein>
<comment type="cofactor">
    <cofactor evidence="1">
        <name>a divalent metal cation</name>
        <dbReference type="ChEBI" id="CHEBI:60240"/>
    </cofactor>
</comment>
<feature type="domain" description="DDE Tnp4" evidence="3">
    <location>
        <begin position="121"/>
        <end position="251"/>
    </location>
</feature>
<dbReference type="GO" id="GO:0046872">
    <property type="term" value="F:metal ion binding"/>
    <property type="evidence" value="ECO:0007669"/>
    <property type="project" value="UniProtKB-KW"/>
</dbReference>
<dbReference type="InterPro" id="IPR027806">
    <property type="entry name" value="HARBI1_dom"/>
</dbReference>
<reference evidence="4" key="1">
    <citation type="submission" date="2019-03" db="EMBL/GenBank/DDBJ databases">
        <title>Single cell metagenomics reveals metabolic interactions within the superorganism composed of flagellate Streblomastix strix and complex community of Bacteroidetes bacteria on its surface.</title>
        <authorList>
            <person name="Treitli S.C."/>
            <person name="Kolisko M."/>
            <person name="Husnik F."/>
            <person name="Keeling P."/>
            <person name="Hampl V."/>
        </authorList>
    </citation>
    <scope>NUCLEOTIDE SEQUENCE</scope>
    <source>
        <strain evidence="4">STM</strain>
    </source>
</reference>
<sequence>FLPVFKSQWDEYNSRYTLKGKVRERISYGRKSSLLPLISDKLLFILSYLKNNPLQECNVWIHLLSTVWSKPSKRLENCLIGTPYVCSTCSKKVKTFYLTARKDPYKDHWMQTGKNLAIVVKKTHNVKNNLLCTPDKRIVWLSKTFEGHVHDKRIADEQPLRLPAGITLWQDTGFLGHRPENVRVKMPMKKPKGKELSTEQKQQNKAIASFRILIEHAIGGVKKWRIVKERFRCRKFGFDDLVMLIACGLHNFRISLKM</sequence>
<evidence type="ECO:0000256" key="2">
    <source>
        <dbReference type="ARBA" id="ARBA00022723"/>
    </source>
</evidence>
<organism evidence="4">
    <name type="scientific">termite gut metagenome</name>
    <dbReference type="NCBI Taxonomy" id="433724"/>
    <lineage>
        <taxon>unclassified sequences</taxon>
        <taxon>metagenomes</taxon>
        <taxon>organismal metagenomes</taxon>
    </lineage>
</organism>
<feature type="non-terminal residue" evidence="4">
    <location>
        <position position="1"/>
    </location>
</feature>
<evidence type="ECO:0000313" key="4">
    <source>
        <dbReference type="EMBL" id="KAA6323654.1"/>
    </source>
</evidence>
<comment type="caution">
    <text evidence="4">The sequence shown here is derived from an EMBL/GenBank/DDBJ whole genome shotgun (WGS) entry which is preliminary data.</text>
</comment>
<dbReference type="AlphaFoldDB" id="A0A5J4QRK5"/>
<dbReference type="Pfam" id="PF13359">
    <property type="entry name" value="DDE_Tnp_4"/>
    <property type="match status" value="1"/>
</dbReference>
<proteinExistence type="predicted"/>
<evidence type="ECO:0000259" key="3">
    <source>
        <dbReference type="Pfam" id="PF13359"/>
    </source>
</evidence>
<accession>A0A5J4QRK5</accession>
<name>A0A5J4QRK5_9ZZZZ</name>